<comment type="caution">
    <text evidence="1">The sequence shown here is derived from an EMBL/GenBank/DDBJ whole genome shotgun (WGS) entry which is preliminary data.</text>
</comment>
<evidence type="ECO:0000313" key="2">
    <source>
        <dbReference type="Proteomes" id="UP000826195"/>
    </source>
</evidence>
<proteinExistence type="predicted"/>
<evidence type="ECO:0000313" key="1">
    <source>
        <dbReference type="EMBL" id="KAH0549422.1"/>
    </source>
</evidence>
<keyword evidence="2" id="KW-1185">Reference proteome</keyword>
<dbReference type="Proteomes" id="UP000826195">
    <property type="component" value="Unassembled WGS sequence"/>
</dbReference>
<dbReference type="EMBL" id="JAHXZJ010001864">
    <property type="protein sequence ID" value="KAH0549422.1"/>
    <property type="molecule type" value="Genomic_DNA"/>
</dbReference>
<organism evidence="1 2">
    <name type="scientific">Cotesia glomerata</name>
    <name type="common">Lepidopteran parasitic wasp</name>
    <name type="synonym">Apanteles glomeratus</name>
    <dbReference type="NCBI Taxonomy" id="32391"/>
    <lineage>
        <taxon>Eukaryota</taxon>
        <taxon>Metazoa</taxon>
        <taxon>Ecdysozoa</taxon>
        <taxon>Arthropoda</taxon>
        <taxon>Hexapoda</taxon>
        <taxon>Insecta</taxon>
        <taxon>Pterygota</taxon>
        <taxon>Neoptera</taxon>
        <taxon>Endopterygota</taxon>
        <taxon>Hymenoptera</taxon>
        <taxon>Apocrita</taxon>
        <taxon>Ichneumonoidea</taxon>
        <taxon>Braconidae</taxon>
        <taxon>Microgastrinae</taxon>
        <taxon>Cotesia</taxon>
    </lineage>
</organism>
<sequence>MEEEMNELVALGTNDAFSRYFMGQRVPERGSPGSRLRMQWWGVGLRTTKSSLSFSSTELPRANNCLAPAPLLEILLNISGCMDVSGMKEAARNESGTGKNAPEALLYLL</sequence>
<name>A0AAV7IDT7_COTGL</name>
<gene>
    <name evidence="1" type="ORF">KQX54_009102</name>
</gene>
<protein>
    <submittedName>
        <fullName evidence="1">Uncharacterized protein</fullName>
    </submittedName>
</protein>
<dbReference type="AlphaFoldDB" id="A0AAV7IDT7"/>
<accession>A0AAV7IDT7</accession>
<reference evidence="1 2" key="1">
    <citation type="journal article" date="2021" name="J. Hered.">
        <title>A chromosome-level genome assembly of the parasitoid wasp, Cotesia glomerata (Hymenoptera: Braconidae).</title>
        <authorList>
            <person name="Pinto B.J."/>
            <person name="Weis J.J."/>
            <person name="Gamble T."/>
            <person name="Ode P.J."/>
            <person name="Paul R."/>
            <person name="Zaspel J.M."/>
        </authorList>
    </citation>
    <scope>NUCLEOTIDE SEQUENCE [LARGE SCALE GENOMIC DNA]</scope>
    <source>
        <strain evidence="1">CgM1</strain>
    </source>
</reference>